<evidence type="ECO:0000313" key="15">
    <source>
        <dbReference type="Proteomes" id="UP000700334"/>
    </source>
</evidence>
<dbReference type="OrthoDB" id="10255118at2759"/>
<feature type="compositionally biased region" description="Basic and acidic residues" evidence="13">
    <location>
        <begin position="28"/>
        <end position="37"/>
    </location>
</feature>
<keyword evidence="5" id="KW-0963">Cytoplasm</keyword>
<comment type="caution">
    <text evidence="14">The sequence shown here is derived from an EMBL/GenBank/DDBJ whole genome shotgun (WGS) entry which is preliminary data.</text>
</comment>
<feature type="region of interest" description="Disordered" evidence="13">
    <location>
        <begin position="1"/>
        <end position="48"/>
    </location>
</feature>
<feature type="region of interest" description="Disordered" evidence="13">
    <location>
        <begin position="314"/>
        <end position="333"/>
    </location>
</feature>
<sequence length="688" mass="76506">MAAEKQVSGGGGGSGGGSGGGGGGRGAGGEENKENERPSAGSKTSKEFGDSLSLESILESSGLPAVTTGYCSRRQRRLRKTLNFKMGNRHKFTGKKVTEELLTDNRYLLLVLMDAERAWSYAMQLKQEANTEPRKRFHLLSRLRKAVQHAEELERLCESSRVDARTKLEAQASAYTAYLAGMLRFEHQEWKAAIEAFNKCKTIYEKLASAFTEEQAVLYNQRVEEISPNIRYCAYNIGDQSAINELMQMRLRSGGTEGLLAEKLEALITQTRAKQAATMSEVQWRGRTVPVKIDKVRIFLLGLADNEAAIAQDEGKRLRKPKPAGAYGPLEAGDLSQDSASDLGWAVQTQCSVIAGSSAGALPRGAGELAVVTCPHAEWLLPQQASQCAESEETKERLFESMLSECRDALQAVREDLRPDQKQRDYTLDGESGKVSNLQYLHSYLTYIKLSTAIKRNESMAEGLQEALLQQRPEDDSKRCPRPQDLIRLYDIILQNLVELRQLPGLEEDRAFQKELGLKTLVYKAYRCFFIAQSYVLVKKWSEALVLYDRVLKYADEVSADAGAFKSSLKDLPDVQELITQVRSEKCSLQAAAILDASDSHQTETTSQVKDNKPLVERFETFCLDPSLVTKQASLVHFPPGFRPVPCKPLFFDLALNHVAFPPLEDKLEQKTKSGLTGYIKGIFGFRS</sequence>
<dbReference type="Gene3D" id="1.10.3450.40">
    <property type="entry name" value="Signal recognition particle, SRP68 subunit, RNA-binding domain"/>
    <property type="match status" value="1"/>
</dbReference>
<keyword evidence="9" id="KW-0539">Nucleus</keyword>
<evidence type="ECO:0000256" key="8">
    <source>
        <dbReference type="ARBA" id="ARBA00023135"/>
    </source>
</evidence>
<evidence type="ECO:0000256" key="4">
    <source>
        <dbReference type="ARBA" id="ARBA00009352"/>
    </source>
</evidence>
<dbReference type="GO" id="GO:0005730">
    <property type="term" value="C:nucleolus"/>
    <property type="evidence" value="ECO:0007669"/>
    <property type="project" value="UniProtKB-SubCell"/>
</dbReference>
<gene>
    <name evidence="14" type="ORF">J0S82_018173</name>
</gene>
<keyword evidence="7" id="KW-0694">RNA-binding</keyword>
<evidence type="ECO:0000256" key="7">
    <source>
        <dbReference type="ARBA" id="ARBA00022884"/>
    </source>
</evidence>
<feature type="compositionally biased region" description="Gly residues" evidence="13">
    <location>
        <begin position="8"/>
        <end position="27"/>
    </location>
</feature>
<keyword evidence="10" id="KW-0687">Ribonucleoprotein</keyword>
<comment type="similarity">
    <text evidence="4">Belongs to the SRP68 family.</text>
</comment>
<evidence type="ECO:0000256" key="6">
    <source>
        <dbReference type="ARBA" id="ARBA00022824"/>
    </source>
</evidence>
<dbReference type="InterPro" id="IPR026258">
    <property type="entry name" value="SRP68"/>
</dbReference>
<dbReference type="PANTHER" id="PTHR12860">
    <property type="entry name" value="SIGNAL RECOGNITION PARTICLE 68 KDA PROTEIN"/>
    <property type="match status" value="1"/>
</dbReference>
<dbReference type="CDD" id="cd15481">
    <property type="entry name" value="SRP68-RBD"/>
    <property type="match status" value="1"/>
</dbReference>
<dbReference type="GO" id="GO:0006614">
    <property type="term" value="P:SRP-dependent cotranslational protein targeting to membrane"/>
    <property type="evidence" value="ECO:0007669"/>
    <property type="project" value="InterPro"/>
</dbReference>
<evidence type="ECO:0000256" key="2">
    <source>
        <dbReference type="ARBA" id="ARBA00004496"/>
    </source>
</evidence>
<dbReference type="GO" id="GO:0005783">
    <property type="term" value="C:endoplasmic reticulum"/>
    <property type="evidence" value="ECO:0007669"/>
    <property type="project" value="UniProtKB-SubCell"/>
</dbReference>
<organism evidence="14 15">
    <name type="scientific">Galemys pyrenaicus</name>
    <name type="common">Iberian desman</name>
    <name type="synonym">Pyrenean desman</name>
    <dbReference type="NCBI Taxonomy" id="202257"/>
    <lineage>
        <taxon>Eukaryota</taxon>
        <taxon>Metazoa</taxon>
        <taxon>Chordata</taxon>
        <taxon>Craniata</taxon>
        <taxon>Vertebrata</taxon>
        <taxon>Euteleostomi</taxon>
        <taxon>Mammalia</taxon>
        <taxon>Eutheria</taxon>
        <taxon>Laurasiatheria</taxon>
        <taxon>Eulipotyphla</taxon>
        <taxon>Talpidae</taxon>
        <taxon>Galemys</taxon>
    </lineage>
</organism>
<keyword evidence="8" id="KW-0733">Signal recognition particle</keyword>
<keyword evidence="15" id="KW-1185">Reference proteome</keyword>
<accession>A0A8J6DV24</accession>
<protein>
    <recommendedName>
        <fullName evidence="11">Signal recognition particle subunit SRP68</fullName>
    </recommendedName>
    <alternativeName>
        <fullName evidence="12">Signal recognition particle 68 kDa protein</fullName>
    </alternativeName>
</protein>
<evidence type="ECO:0000256" key="1">
    <source>
        <dbReference type="ARBA" id="ARBA00004240"/>
    </source>
</evidence>
<dbReference type="GO" id="GO:0005829">
    <property type="term" value="C:cytosol"/>
    <property type="evidence" value="ECO:0007669"/>
    <property type="project" value="UniProtKB-ARBA"/>
</dbReference>
<proteinExistence type="inferred from homology"/>
<evidence type="ECO:0000256" key="3">
    <source>
        <dbReference type="ARBA" id="ARBA00004604"/>
    </source>
</evidence>
<dbReference type="InterPro" id="IPR038253">
    <property type="entry name" value="SRP68_N_sf"/>
</dbReference>
<dbReference type="GO" id="GO:0008312">
    <property type="term" value="F:7S RNA binding"/>
    <property type="evidence" value="ECO:0007669"/>
    <property type="project" value="InterPro"/>
</dbReference>
<evidence type="ECO:0000256" key="9">
    <source>
        <dbReference type="ARBA" id="ARBA00023242"/>
    </source>
</evidence>
<keyword evidence="6" id="KW-0256">Endoplasmic reticulum</keyword>
<reference evidence="14" key="1">
    <citation type="journal article" date="2021" name="Evol. Appl.">
        <title>The genome of the Pyrenean desman and the effects of bottlenecks and inbreeding on the genomic landscape of an endangered species.</title>
        <authorList>
            <person name="Escoda L."/>
            <person name="Castresana J."/>
        </authorList>
    </citation>
    <scope>NUCLEOTIDE SEQUENCE</scope>
    <source>
        <strain evidence="14">IBE-C5619</strain>
    </source>
</reference>
<evidence type="ECO:0000256" key="5">
    <source>
        <dbReference type="ARBA" id="ARBA00022490"/>
    </source>
</evidence>
<dbReference type="EMBL" id="JAGFMF010011609">
    <property type="protein sequence ID" value="KAG8519383.1"/>
    <property type="molecule type" value="Genomic_DNA"/>
</dbReference>
<evidence type="ECO:0000256" key="11">
    <source>
        <dbReference type="ARBA" id="ARBA00029498"/>
    </source>
</evidence>
<dbReference type="GO" id="GO:0005047">
    <property type="term" value="F:signal recognition particle binding"/>
    <property type="evidence" value="ECO:0007669"/>
    <property type="project" value="InterPro"/>
</dbReference>
<evidence type="ECO:0000313" key="14">
    <source>
        <dbReference type="EMBL" id="KAG8519383.1"/>
    </source>
</evidence>
<dbReference type="GO" id="GO:0030942">
    <property type="term" value="F:endoplasmic reticulum signal peptide binding"/>
    <property type="evidence" value="ECO:0007669"/>
    <property type="project" value="InterPro"/>
</dbReference>
<dbReference type="GO" id="GO:0005786">
    <property type="term" value="C:signal recognition particle, endoplasmic reticulum targeting"/>
    <property type="evidence" value="ECO:0007669"/>
    <property type="project" value="UniProtKB-KW"/>
</dbReference>
<dbReference type="Proteomes" id="UP000700334">
    <property type="component" value="Unassembled WGS sequence"/>
</dbReference>
<dbReference type="AlphaFoldDB" id="A0A8J6DV24"/>
<comment type="subcellular location">
    <subcellularLocation>
        <location evidence="2">Cytoplasm</location>
    </subcellularLocation>
    <subcellularLocation>
        <location evidence="1">Endoplasmic reticulum</location>
    </subcellularLocation>
    <subcellularLocation>
        <location evidence="3">Nucleus</location>
        <location evidence="3">Nucleolus</location>
    </subcellularLocation>
</comment>
<dbReference type="PIRSF" id="PIRSF038995">
    <property type="entry name" value="SRP68"/>
    <property type="match status" value="1"/>
</dbReference>
<dbReference type="Pfam" id="PF16969">
    <property type="entry name" value="SRP68"/>
    <property type="match status" value="2"/>
</dbReference>
<dbReference type="PANTHER" id="PTHR12860:SF0">
    <property type="entry name" value="SIGNAL RECOGNITION PARTICLE SUBUNIT SRP68"/>
    <property type="match status" value="1"/>
</dbReference>
<evidence type="ECO:0000256" key="12">
    <source>
        <dbReference type="ARBA" id="ARBA00083741"/>
    </source>
</evidence>
<name>A0A8J6DV24_GALPY</name>
<dbReference type="InterPro" id="IPR034652">
    <property type="entry name" value="SRP68-RBD"/>
</dbReference>
<evidence type="ECO:0000256" key="10">
    <source>
        <dbReference type="ARBA" id="ARBA00023274"/>
    </source>
</evidence>
<evidence type="ECO:0000256" key="13">
    <source>
        <dbReference type="SAM" id="MobiDB-lite"/>
    </source>
</evidence>
<dbReference type="FunFam" id="1.10.3450.40:FF:000001">
    <property type="entry name" value="Signal recognition particle subunit SRP68"/>
    <property type="match status" value="1"/>
</dbReference>